<proteinExistence type="predicted"/>
<name>A0AC35G606_9BILA</name>
<protein>
    <submittedName>
        <fullName evidence="2">Uncharacterized protein</fullName>
    </submittedName>
</protein>
<reference evidence="2" key="1">
    <citation type="submission" date="2022-11" db="UniProtKB">
        <authorList>
            <consortium name="WormBaseParasite"/>
        </authorList>
    </citation>
    <scope>IDENTIFICATION</scope>
</reference>
<sequence length="73" mass="8445">MAQISWHFSRIGIAIGHKPFLFLCFSIILLLPGFYGLLWKRKISLGIDENYTRLDAPSRREIAYQKSFFGASH</sequence>
<accession>A0AC35G606</accession>
<evidence type="ECO:0000313" key="1">
    <source>
        <dbReference type="Proteomes" id="UP000887580"/>
    </source>
</evidence>
<evidence type="ECO:0000313" key="2">
    <source>
        <dbReference type="WBParaSite" id="PS1159_v2.g24411.t1"/>
    </source>
</evidence>
<dbReference type="WBParaSite" id="PS1159_v2.g24411.t1">
    <property type="protein sequence ID" value="PS1159_v2.g24411.t1"/>
    <property type="gene ID" value="PS1159_v2.g24411"/>
</dbReference>
<dbReference type="Proteomes" id="UP000887580">
    <property type="component" value="Unplaced"/>
</dbReference>
<organism evidence="1 2">
    <name type="scientific">Panagrolaimus sp. PS1159</name>
    <dbReference type="NCBI Taxonomy" id="55785"/>
    <lineage>
        <taxon>Eukaryota</taxon>
        <taxon>Metazoa</taxon>
        <taxon>Ecdysozoa</taxon>
        <taxon>Nematoda</taxon>
        <taxon>Chromadorea</taxon>
        <taxon>Rhabditida</taxon>
        <taxon>Tylenchina</taxon>
        <taxon>Panagrolaimomorpha</taxon>
        <taxon>Panagrolaimoidea</taxon>
        <taxon>Panagrolaimidae</taxon>
        <taxon>Panagrolaimus</taxon>
    </lineage>
</organism>